<organism evidence="2 3">
    <name type="scientific">Exidia glandulosa HHB12029</name>
    <dbReference type="NCBI Taxonomy" id="1314781"/>
    <lineage>
        <taxon>Eukaryota</taxon>
        <taxon>Fungi</taxon>
        <taxon>Dikarya</taxon>
        <taxon>Basidiomycota</taxon>
        <taxon>Agaricomycotina</taxon>
        <taxon>Agaricomycetes</taxon>
        <taxon>Auriculariales</taxon>
        <taxon>Exidiaceae</taxon>
        <taxon>Exidia</taxon>
    </lineage>
</organism>
<dbReference type="Gene3D" id="2.130.10.10">
    <property type="entry name" value="YVTN repeat-like/Quinoprotein amine dehydrogenase"/>
    <property type="match status" value="1"/>
</dbReference>
<evidence type="ECO:0000256" key="1">
    <source>
        <dbReference type="SAM" id="MobiDB-lite"/>
    </source>
</evidence>
<dbReference type="Proteomes" id="UP000077266">
    <property type="component" value="Unassembled WGS sequence"/>
</dbReference>
<accession>A0A165R3Y1</accession>
<sequence>MLLGEGTTTKNHRTSSPPPPPFSCKPVPPPYSQATYPSPVSVTPSSPNLPRATACTPSHSTPVFMTSSSYRRVRLYTVDGHSNAHLQTLHIIDLPQSTRCSVRMARTCTFAGWRCRLWVIYTNCEFPCGCATSAGGSNDGADFSSAEPRKRQSNATRHR</sequence>
<feature type="region of interest" description="Disordered" evidence="1">
    <location>
        <begin position="1"/>
        <end position="30"/>
    </location>
</feature>
<evidence type="ECO:0000313" key="3">
    <source>
        <dbReference type="Proteomes" id="UP000077266"/>
    </source>
</evidence>
<dbReference type="InterPro" id="IPR015943">
    <property type="entry name" value="WD40/YVTN_repeat-like_dom_sf"/>
</dbReference>
<evidence type="ECO:0000313" key="2">
    <source>
        <dbReference type="EMBL" id="KZW04469.1"/>
    </source>
</evidence>
<keyword evidence="3" id="KW-1185">Reference proteome</keyword>
<protein>
    <submittedName>
        <fullName evidence="2">Uncharacterized protein</fullName>
    </submittedName>
</protein>
<dbReference type="AlphaFoldDB" id="A0A165R3Y1"/>
<dbReference type="OrthoDB" id="1935146at2759"/>
<proteinExistence type="predicted"/>
<dbReference type="EMBL" id="KV425882">
    <property type="protein sequence ID" value="KZW04469.1"/>
    <property type="molecule type" value="Genomic_DNA"/>
</dbReference>
<feature type="region of interest" description="Disordered" evidence="1">
    <location>
        <begin position="137"/>
        <end position="159"/>
    </location>
</feature>
<feature type="compositionally biased region" description="Pro residues" evidence="1">
    <location>
        <begin position="16"/>
        <end position="30"/>
    </location>
</feature>
<gene>
    <name evidence="2" type="ORF">EXIGLDRAFT_26470</name>
</gene>
<reference evidence="2 3" key="1">
    <citation type="journal article" date="2016" name="Mol. Biol. Evol.">
        <title>Comparative Genomics of Early-Diverging Mushroom-Forming Fungi Provides Insights into the Origins of Lignocellulose Decay Capabilities.</title>
        <authorList>
            <person name="Nagy L.G."/>
            <person name="Riley R."/>
            <person name="Tritt A."/>
            <person name="Adam C."/>
            <person name="Daum C."/>
            <person name="Floudas D."/>
            <person name="Sun H."/>
            <person name="Yadav J.S."/>
            <person name="Pangilinan J."/>
            <person name="Larsson K.H."/>
            <person name="Matsuura K."/>
            <person name="Barry K."/>
            <person name="Labutti K."/>
            <person name="Kuo R."/>
            <person name="Ohm R.A."/>
            <person name="Bhattacharya S.S."/>
            <person name="Shirouzu T."/>
            <person name="Yoshinaga Y."/>
            <person name="Martin F.M."/>
            <person name="Grigoriev I.V."/>
            <person name="Hibbett D.S."/>
        </authorList>
    </citation>
    <scope>NUCLEOTIDE SEQUENCE [LARGE SCALE GENOMIC DNA]</scope>
    <source>
        <strain evidence="2 3">HHB12029</strain>
    </source>
</reference>
<dbReference type="InParanoid" id="A0A165R3Y1"/>
<name>A0A165R3Y1_EXIGL</name>